<evidence type="ECO:0000313" key="1">
    <source>
        <dbReference type="EMBL" id="PMB17669.1"/>
    </source>
</evidence>
<sequence length="160" mass="18785">MRVYTIGVYGWSAEHFITRLREEGVEMVVDTRQRRGVRGKEYRFANSLALQNLLRQHGIAYKYIKALAPPVSIRRVQKQIDTAGRVRKRDRESLSSDYITQYERLVLDRYDWSELEEIRKSGIQSIALLCVERNPEACHRSLIACRLQKIYGVEVYHLTP</sequence>
<name>A0A2N6L6R6_9CYAN</name>
<dbReference type="PANTHER" id="PTHR39337:SF1">
    <property type="entry name" value="BLR5642 PROTEIN"/>
    <property type="match status" value="1"/>
</dbReference>
<gene>
    <name evidence="1" type="ORF">CEN46_22980</name>
</gene>
<protein>
    <recommendedName>
        <fullName evidence="3">DUF488 domain-containing protein</fullName>
    </recommendedName>
</protein>
<dbReference type="RefSeq" id="WP_102183312.1">
    <property type="nucleotide sequence ID" value="NZ_NMQE01000783.1"/>
</dbReference>
<dbReference type="Pfam" id="PF04343">
    <property type="entry name" value="DUF488"/>
    <property type="match status" value="1"/>
</dbReference>
<accession>A0A2N6L6R6</accession>
<dbReference type="InterPro" id="IPR007438">
    <property type="entry name" value="DUF488"/>
</dbReference>
<proteinExistence type="predicted"/>
<reference evidence="1 2" key="1">
    <citation type="submission" date="2017-07" db="EMBL/GenBank/DDBJ databases">
        <title>Genomes of Fischerella (Mastigocladus) sp. strains.</title>
        <authorList>
            <person name="Miller S.R."/>
        </authorList>
    </citation>
    <scope>NUCLEOTIDE SEQUENCE [LARGE SCALE GENOMIC DNA]</scope>
    <source>
        <strain evidence="1 2">CCMEE 5318</strain>
    </source>
</reference>
<organism evidence="1 2">
    <name type="scientific">Fischerella thermalis CCMEE 5318</name>
    <dbReference type="NCBI Taxonomy" id="2019666"/>
    <lineage>
        <taxon>Bacteria</taxon>
        <taxon>Bacillati</taxon>
        <taxon>Cyanobacteriota</taxon>
        <taxon>Cyanophyceae</taxon>
        <taxon>Nostocales</taxon>
        <taxon>Hapalosiphonaceae</taxon>
        <taxon>Fischerella</taxon>
    </lineage>
</organism>
<dbReference type="EMBL" id="NMQE01000783">
    <property type="protein sequence ID" value="PMB17669.1"/>
    <property type="molecule type" value="Genomic_DNA"/>
</dbReference>
<evidence type="ECO:0000313" key="2">
    <source>
        <dbReference type="Proteomes" id="UP000235081"/>
    </source>
</evidence>
<dbReference type="AlphaFoldDB" id="A0A2N6L6R6"/>
<dbReference type="Proteomes" id="UP000235081">
    <property type="component" value="Unassembled WGS sequence"/>
</dbReference>
<dbReference type="PANTHER" id="PTHR39337">
    <property type="entry name" value="BLR5642 PROTEIN"/>
    <property type="match status" value="1"/>
</dbReference>
<evidence type="ECO:0008006" key="3">
    <source>
        <dbReference type="Google" id="ProtNLM"/>
    </source>
</evidence>
<comment type="caution">
    <text evidence="1">The sequence shown here is derived from an EMBL/GenBank/DDBJ whole genome shotgun (WGS) entry which is preliminary data.</text>
</comment>